<dbReference type="Proteomes" id="UP000007886">
    <property type="component" value="Chromosome"/>
</dbReference>
<dbReference type="EMBL" id="AP012279">
    <property type="protein sequence ID" value="BAL77020.1"/>
    <property type="molecule type" value="Genomic_DNA"/>
</dbReference>
<dbReference type="AlphaFoldDB" id="A0AAI8QD23"/>
<dbReference type="KEGG" id="brs:S23_38250"/>
<gene>
    <name evidence="1" type="ORF">S23_38250</name>
</gene>
<evidence type="ECO:0000313" key="2">
    <source>
        <dbReference type="Proteomes" id="UP000007886"/>
    </source>
</evidence>
<evidence type="ECO:0008006" key="3">
    <source>
        <dbReference type="Google" id="ProtNLM"/>
    </source>
</evidence>
<evidence type="ECO:0000313" key="1">
    <source>
        <dbReference type="EMBL" id="BAL77020.1"/>
    </source>
</evidence>
<organism evidence="1 2">
    <name type="scientific">Bradyrhizobium cosmicum</name>
    <dbReference type="NCBI Taxonomy" id="1404864"/>
    <lineage>
        <taxon>Bacteria</taxon>
        <taxon>Pseudomonadati</taxon>
        <taxon>Pseudomonadota</taxon>
        <taxon>Alphaproteobacteria</taxon>
        <taxon>Hyphomicrobiales</taxon>
        <taxon>Nitrobacteraceae</taxon>
        <taxon>Bradyrhizobium</taxon>
    </lineage>
</organism>
<reference evidence="1 2" key="1">
    <citation type="journal article" date="2012" name="Microbes Environ.">
        <title>Complete genome sequence of Bradyrhizobium sp. S23321: insights into symbiosis evolution in soil oligotrophs.</title>
        <authorList>
            <person name="Okubo T."/>
            <person name="Tsukui T."/>
            <person name="Maita H."/>
            <person name="Okamoto S."/>
            <person name="Oshima K."/>
            <person name="Fujisawa T."/>
            <person name="Saito A."/>
            <person name="Futamata H."/>
            <person name="Hattori R."/>
            <person name="Shimomura Y."/>
            <person name="Haruta S."/>
            <person name="Morimoto S."/>
            <person name="Wang Y."/>
            <person name="Sakai Y."/>
            <person name="Hattori M."/>
            <person name="Aizawa S."/>
            <person name="Nagashima K.V.P."/>
            <person name="Masuda S."/>
            <person name="Hattori T."/>
            <person name="Yamashita A."/>
            <person name="Bao Z."/>
            <person name="Hayatsu M."/>
            <person name="Kajiya-Kanegae H."/>
            <person name="Yoshinaga I."/>
            <person name="Sakamoto K."/>
            <person name="Toyota K."/>
            <person name="Nakao M."/>
            <person name="Kohara M."/>
            <person name="Anda M."/>
            <person name="Niwa R."/>
            <person name="Jung-Hwan P."/>
            <person name="Sameshima-Saito R."/>
            <person name="Tokuda S."/>
            <person name="Yamamoto S."/>
            <person name="Yamamoto S."/>
            <person name="Yokoyama T."/>
            <person name="Akutsu T."/>
            <person name="Nakamura Y."/>
            <person name="Nakahira-Yanaka Y."/>
            <person name="Takada Hoshino Y."/>
            <person name="Hirakawa H."/>
            <person name="Mitsui H."/>
            <person name="Terasawa K."/>
            <person name="Itakura M."/>
            <person name="Sato S."/>
            <person name="Ikeda-Ohtsubo W."/>
            <person name="Sakakura N."/>
            <person name="Kaminuma E."/>
            <person name="Minamisawa K."/>
        </authorList>
    </citation>
    <scope>NUCLEOTIDE SEQUENCE [LARGE SCALE GENOMIC DNA]</scope>
    <source>
        <strain evidence="1 2">S23321</strain>
    </source>
</reference>
<accession>A0AAI8QD23</accession>
<keyword evidence="2" id="KW-1185">Reference proteome</keyword>
<sequence length="227" mass="25295">MLRSKGQSDETTIIERLAVDCSKTFIEFGFHPAEFNCATLARRHDWDGLLVDGDAGQVADAKFFLPSRIAAVQKFLTLDNLDFLKAAFPALGVLSIDVDGNDYWFLERLIEIRPAVICVEYNSTFGQAPISVPYDPGFDRHEKHPRGWYHGASLTALAWLCRKHGYGLAAVSDGGANAFFTAGGRLDPAHAWRPNRFREIYSGVSHDLQWQAVKDLPFVDVTCTKSD</sequence>
<protein>
    <recommendedName>
        <fullName evidence="3">FkbM family methyltransferase</fullName>
    </recommendedName>
</protein>
<name>A0AAI8QD23_9BRAD</name>
<proteinExistence type="predicted"/>